<gene>
    <name evidence="1" type="ORF">OESDEN_20280</name>
</gene>
<dbReference type="AlphaFoldDB" id="A0A0B1SA12"/>
<feature type="non-terminal residue" evidence="1">
    <location>
        <position position="277"/>
    </location>
</feature>
<sequence length="277" mass="30900">MDQEQDEVLLGMNALGKLGVKLTITGSSERDQGQEVKENKATVVRRTYIPPYSSSLVEVTCSAQRDMESMILWSNREGVGNGVYKVNSQAVTISVANTDDTPMILKENEELGYWGTEKWKENLEELSPLVGVSLLSPLEKGHLQFRCSDGCFTNVTLGMIEGVSFPGAVAKEPVEDLWSAWLACSIFRRSDIDLGKKIKFHREGHVCFDADALKDVLKLAYASCIDWTDFICNTHGIAKHTKVEGHSVERSYNEALQALRQEIEMESVRDRPVKKGP</sequence>
<organism evidence="1 2">
    <name type="scientific">Oesophagostomum dentatum</name>
    <name type="common">Nodular worm</name>
    <dbReference type="NCBI Taxonomy" id="61180"/>
    <lineage>
        <taxon>Eukaryota</taxon>
        <taxon>Metazoa</taxon>
        <taxon>Ecdysozoa</taxon>
        <taxon>Nematoda</taxon>
        <taxon>Chromadorea</taxon>
        <taxon>Rhabditida</taxon>
        <taxon>Rhabditina</taxon>
        <taxon>Rhabditomorpha</taxon>
        <taxon>Strongyloidea</taxon>
        <taxon>Strongylidae</taxon>
        <taxon>Oesophagostomum</taxon>
    </lineage>
</organism>
<keyword evidence="2" id="KW-1185">Reference proteome</keyword>
<reference evidence="1 2" key="1">
    <citation type="submission" date="2014-03" db="EMBL/GenBank/DDBJ databases">
        <title>Draft genome of the hookworm Oesophagostomum dentatum.</title>
        <authorList>
            <person name="Mitreva M."/>
        </authorList>
    </citation>
    <scope>NUCLEOTIDE SEQUENCE [LARGE SCALE GENOMIC DNA]</scope>
    <source>
        <strain evidence="1 2">OD-Hann</strain>
    </source>
</reference>
<accession>A0A0B1SA12</accession>
<evidence type="ECO:0000313" key="2">
    <source>
        <dbReference type="Proteomes" id="UP000053660"/>
    </source>
</evidence>
<name>A0A0B1SA12_OESDE</name>
<dbReference type="Proteomes" id="UP000053660">
    <property type="component" value="Unassembled WGS sequence"/>
</dbReference>
<dbReference type="OrthoDB" id="5868972at2759"/>
<protein>
    <submittedName>
        <fullName evidence="1">Uncharacterized protein</fullName>
    </submittedName>
</protein>
<proteinExistence type="predicted"/>
<dbReference type="EMBL" id="KN602067">
    <property type="protein sequence ID" value="KHJ80055.1"/>
    <property type="molecule type" value="Genomic_DNA"/>
</dbReference>
<evidence type="ECO:0000313" key="1">
    <source>
        <dbReference type="EMBL" id="KHJ80055.1"/>
    </source>
</evidence>